<reference evidence="2" key="1">
    <citation type="submission" date="2004-07" db="EMBL/GenBank/DDBJ databases">
        <authorList>
            <person name="Town C.D."/>
        </authorList>
    </citation>
    <scope>NUCLEOTIDE SEQUENCE</scope>
</reference>
<evidence type="ECO:0000313" key="2">
    <source>
        <dbReference type="EMBL" id="ABN06045.1"/>
    </source>
</evidence>
<dbReference type="EMBL" id="AC149642">
    <property type="protein sequence ID" value="ABN06045.1"/>
    <property type="molecule type" value="Genomic_DNA"/>
</dbReference>
<name>A2Q2A9_MEDTR</name>
<reference evidence="2" key="2">
    <citation type="submission" date="2007-03" db="EMBL/GenBank/DDBJ databases">
        <authorList>
            <consortium name="The International Medicago Genome Annotation Group"/>
        </authorList>
    </citation>
    <scope>NUCLEOTIDE SEQUENCE</scope>
</reference>
<organism evidence="2">
    <name type="scientific">Medicago truncatula</name>
    <name type="common">Barrel medic</name>
    <name type="synonym">Medicago tribuloides</name>
    <dbReference type="NCBI Taxonomy" id="3880"/>
    <lineage>
        <taxon>Eukaryota</taxon>
        <taxon>Viridiplantae</taxon>
        <taxon>Streptophyta</taxon>
        <taxon>Embryophyta</taxon>
        <taxon>Tracheophyta</taxon>
        <taxon>Spermatophyta</taxon>
        <taxon>Magnoliopsida</taxon>
        <taxon>eudicotyledons</taxon>
        <taxon>Gunneridae</taxon>
        <taxon>Pentapetalae</taxon>
        <taxon>rosids</taxon>
        <taxon>fabids</taxon>
        <taxon>Fabales</taxon>
        <taxon>Fabaceae</taxon>
        <taxon>Papilionoideae</taxon>
        <taxon>50 kb inversion clade</taxon>
        <taxon>NPAAA clade</taxon>
        <taxon>Hologalegina</taxon>
        <taxon>IRL clade</taxon>
        <taxon>Trifolieae</taxon>
        <taxon>Medicago</taxon>
    </lineage>
</organism>
<evidence type="ECO:0000256" key="1">
    <source>
        <dbReference type="SAM" id="MobiDB-lite"/>
    </source>
</evidence>
<feature type="compositionally biased region" description="Basic and acidic residues" evidence="1">
    <location>
        <begin position="102"/>
        <end position="135"/>
    </location>
</feature>
<sequence length="174" mass="20405">MKDEGGVPPRRRGARGRRADVEHQPKQQKYMDLQQEQSDVGLQHMEEQELEEELHAMDEEMEDAEPRQKRKKKEKVVDPEPQDDYPGGPHETVTLKNKLERRKNENGLKGKWFEGKDEGPLSEVEKEGGEKAMKKAETEKKMRDFLETNRRDSHQHQIYVYTFECILSMSVNKA</sequence>
<accession>A2Q2A9</accession>
<dbReference type="AlphaFoldDB" id="A2Q2A9"/>
<feature type="region of interest" description="Disordered" evidence="1">
    <location>
        <begin position="1"/>
        <end position="135"/>
    </location>
</feature>
<proteinExistence type="predicted"/>
<gene>
    <name evidence="2" type="ORF">MtrDRAFT_AC149642g32v2</name>
</gene>
<protein>
    <submittedName>
        <fullName evidence="2">Uncharacterized protein</fullName>
    </submittedName>
</protein>